<dbReference type="PROSITE" id="PS51755">
    <property type="entry name" value="OMPR_PHOB"/>
    <property type="match status" value="1"/>
</dbReference>
<dbReference type="Pfam" id="PF00486">
    <property type="entry name" value="Trans_reg_C"/>
    <property type="match status" value="1"/>
</dbReference>
<dbReference type="InterPro" id="IPR016032">
    <property type="entry name" value="Sig_transdc_resp-reg_C-effctor"/>
</dbReference>
<dbReference type="GO" id="GO:0003677">
    <property type="term" value="F:DNA binding"/>
    <property type="evidence" value="ECO:0007669"/>
    <property type="project" value="UniProtKB-UniRule"/>
</dbReference>
<dbReference type="RefSeq" id="WP_111254345.1">
    <property type="nucleotide sequence ID" value="NZ_POTW01000016.1"/>
</dbReference>
<proteinExistence type="predicted"/>
<dbReference type="EMBL" id="POTW01000016">
    <property type="protein sequence ID" value="PZF84368.1"/>
    <property type="molecule type" value="Genomic_DNA"/>
</dbReference>
<dbReference type="GO" id="GO:0006355">
    <property type="term" value="P:regulation of DNA-templated transcription"/>
    <property type="evidence" value="ECO:0007669"/>
    <property type="project" value="InterPro"/>
</dbReference>
<feature type="domain" description="OmpR/PhoB-type" evidence="3">
    <location>
        <begin position="16"/>
        <end position="112"/>
    </location>
</feature>
<dbReference type="InterPro" id="IPR001867">
    <property type="entry name" value="OmpR/PhoB-type_DNA-bd"/>
</dbReference>
<organism evidence="4 5">
    <name type="scientific">Jiangella anatolica</name>
    <dbReference type="NCBI Taxonomy" id="2670374"/>
    <lineage>
        <taxon>Bacteria</taxon>
        <taxon>Bacillati</taxon>
        <taxon>Actinomycetota</taxon>
        <taxon>Actinomycetes</taxon>
        <taxon>Jiangellales</taxon>
        <taxon>Jiangellaceae</taxon>
        <taxon>Jiangella</taxon>
    </lineage>
</organism>
<dbReference type="AlphaFoldDB" id="A0A2W2BWP6"/>
<feature type="DNA-binding region" description="OmpR/PhoB-type" evidence="2">
    <location>
        <begin position="16"/>
        <end position="112"/>
    </location>
</feature>
<comment type="caution">
    <text evidence="4">The sequence shown here is derived from an EMBL/GenBank/DDBJ whole genome shotgun (WGS) entry which is preliminary data.</text>
</comment>
<dbReference type="Gene3D" id="1.10.10.10">
    <property type="entry name" value="Winged helix-like DNA-binding domain superfamily/Winged helix DNA-binding domain"/>
    <property type="match status" value="1"/>
</dbReference>
<name>A0A2W2BWP6_9ACTN</name>
<reference evidence="4 5" key="1">
    <citation type="submission" date="2018-01" db="EMBL/GenBank/DDBJ databases">
        <title>Draft genome sequence of Jiangella sp. GTF31.</title>
        <authorList>
            <person name="Sahin N."/>
            <person name="Ay H."/>
            <person name="Saygin H."/>
        </authorList>
    </citation>
    <scope>NUCLEOTIDE SEQUENCE [LARGE SCALE GENOMIC DNA]</scope>
    <source>
        <strain evidence="4 5">GTF31</strain>
    </source>
</reference>
<dbReference type="InterPro" id="IPR036388">
    <property type="entry name" value="WH-like_DNA-bd_sf"/>
</dbReference>
<evidence type="ECO:0000313" key="5">
    <source>
        <dbReference type="Proteomes" id="UP000248764"/>
    </source>
</evidence>
<accession>A0A2W2BWP6</accession>
<protein>
    <recommendedName>
        <fullName evidence="3">OmpR/PhoB-type domain-containing protein</fullName>
    </recommendedName>
</protein>
<keyword evidence="1 2" id="KW-0238">DNA-binding</keyword>
<dbReference type="CDD" id="cd00383">
    <property type="entry name" value="trans_reg_C"/>
    <property type="match status" value="1"/>
</dbReference>
<dbReference type="SMART" id="SM00862">
    <property type="entry name" value="Trans_reg_C"/>
    <property type="match status" value="1"/>
</dbReference>
<sequence>MTRAGRTTSDRTRAGPPVVSVAGVTLDVGHRRVETPGGHEADLTPLQAALLAHLMVRAGRVCTREELMCQALGYPVPVGTRTVDVHVATLRGKLEGALTIRSVRGVGYALEPVPER</sequence>
<dbReference type="GO" id="GO:0000160">
    <property type="term" value="P:phosphorelay signal transduction system"/>
    <property type="evidence" value="ECO:0007669"/>
    <property type="project" value="InterPro"/>
</dbReference>
<gene>
    <name evidence="4" type="ORF">C1I92_09080</name>
</gene>
<keyword evidence="5" id="KW-1185">Reference proteome</keyword>
<dbReference type="Proteomes" id="UP000248764">
    <property type="component" value="Unassembled WGS sequence"/>
</dbReference>
<dbReference type="SUPFAM" id="SSF46894">
    <property type="entry name" value="C-terminal effector domain of the bipartite response regulators"/>
    <property type="match status" value="1"/>
</dbReference>
<evidence type="ECO:0000313" key="4">
    <source>
        <dbReference type="EMBL" id="PZF84368.1"/>
    </source>
</evidence>
<evidence type="ECO:0000259" key="3">
    <source>
        <dbReference type="PROSITE" id="PS51755"/>
    </source>
</evidence>
<evidence type="ECO:0000256" key="2">
    <source>
        <dbReference type="PROSITE-ProRule" id="PRU01091"/>
    </source>
</evidence>
<evidence type="ECO:0000256" key="1">
    <source>
        <dbReference type="ARBA" id="ARBA00023125"/>
    </source>
</evidence>